<protein>
    <submittedName>
        <fullName evidence="1">MaoC-like dehydratase</fullName>
    </submittedName>
</protein>
<dbReference type="KEGG" id="amin:AUMI_115630"/>
<evidence type="ECO:0000313" key="2">
    <source>
        <dbReference type="Proteomes" id="UP000243847"/>
    </source>
</evidence>
<dbReference type="CDD" id="cd03451">
    <property type="entry name" value="FkbR2"/>
    <property type="match status" value="1"/>
</dbReference>
<dbReference type="Proteomes" id="UP000243847">
    <property type="component" value="Chromosome sequence1"/>
</dbReference>
<dbReference type="SUPFAM" id="SSF54637">
    <property type="entry name" value="Thioesterase/thiol ester dehydrase-isomerase"/>
    <property type="match status" value="1"/>
</dbReference>
<dbReference type="Gene3D" id="3.10.129.10">
    <property type="entry name" value="Hotdog Thioesterase"/>
    <property type="match status" value="1"/>
</dbReference>
<dbReference type="Pfam" id="PF19315">
    <property type="entry name" value="MC_hydratase"/>
    <property type="match status" value="1"/>
</dbReference>
<proteinExistence type="predicted"/>
<organism evidence="1 2">
    <name type="scientific">Aurantimicrobium minutum</name>
    <dbReference type="NCBI Taxonomy" id="708131"/>
    <lineage>
        <taxon>Bacteria</taxon>
        <taxon>Bacillati</taxon>
        <taxon>Actinomycetota</taxon>
        <taxon>Actinomycetes</taxon>
        <taxon>Micrococcales</taxon>
        <taxon>Microbacteriaceae</taxon>
        <taxon>Aurantimicrobium</taxon>
    </lineage>
</organism>
<dbReference type="PANTHER" id="PTHR43664:SF1">
    <property type="entry name" value="BETA-METHYLMALYL-COA DEHYDRATASE"/>
    <property type="match status" value="1"/>
</dbReference>
<gene>
    <name evidence="1" type="ORF">AUMI_115630</name>
</gene>
<dbReference type="GO" id="GO:0016829">
    <property type="term" value="F:lyase activity"/>
    <property type="evidence" value="ECO:0007669"/>
    <property type="project" value="InterPro"/>
</dbReference>
<dbReference type="RefSeq" id="WP_096383295.1">
    <property type="nucleotide sequence ID" value="NZ_AP017457.1"/>
</dbReference>
<dbReference type="EMBL" id="AP017457">
    <property type="protein sequence ID" value="BAV00106.1"/>
    <property type="molecule type" value="Genomic_DNA"/>
</dbReference>
<accession>A0A173LYQ8</accession>
<dbReference type="InterPro" id="IPR052342">
    <property type="entry name" value="MCH/BMMD"/>
</dbReference>
<dbReference type="InterPro" id="IPR029069">
    <property type="entry name" value="HotDog_dom_sf"/>
</dbReference>
<evidence type="ECO:0000313" key="1">
    <source>
        <dbReference type="EMBL" id="BAV00106.1"/>
    </source>
</evidence>
<sequence length="180" mass="19933">MSDPHSRVVEGWTGRLYEDFSVGDIYYHPFGKTVTEADNQMFTLMTQNVSKTHVDRNYASGTSYKLPLVNSTFTLALVTGQSTMDLSMNVFANLGWDEVRMPAPVFEGDTIYSRSKVLELRESASRPTMGVVTVATEGFNQDGTIVVSFKRSFMIYKKGHLPSVSGARPDESTLPQVSGN</sequence>
<dbReference type="GeneID" id="80452758"/>
<dbReference type="InterPro" id="IPR048274">
    <property type="entry name" value="MC_hydratase"/>
</dbReference>
<name>A0A173LYQ8_9MICO</name>
<dbReference type="AlphaFoldDB" id="A0A173LYQ8"/>
<reference evidence="1 2" key="1">
    <citation type="journal article" date="2016" name="Genome Announc.">
        <title>Complete Genome Sequence of Aurantimicrobium minutum Type Strain KNCT, a Planktonic Ultramicrobacterium Isolated from River Water.</title>
        <authorList>
            <person name="Nakai R."/>
            <person name="Fujisawa T."/>
            <person name="Nakamura Y."/>
            <person name="Nishide H."/>
            <person name="Uchiyama I."/>
            <person name="Baba T."/>
            <person name="Toyoda A."/>
            <person name="Fujiyama A."/>
            <person name="Naganuma T."/>
            <person name="Niki H."/>
        </authorList>
    </citation>
    <scope>NUCLEOTIDE SEQUENCE [LARGE SCALE GENOMIC DNA]</scope>
    <source>
        <strain evidence="1 2">KNC</strain>
    </source>
</reference>
<dbReference type="OrthoDB" id="9796589at2"/>
<dbReference type="PANTHER" id="PTHR43664">
    <property type="entry name" value="MONOAMINE OXIDASE-RELATED"/>
    <property type="match status" value="1"/>
</dbReference>